<gene>
    <name evidence="2" type="ORF">HMPREF1979_00420</name>
</gene>
<dbReference type="EMBL" id="AWSE01000017">
    <property type="protein sequence ID" value="ERH25517.1"/>
    <property type="molecule type" value="Genomic_DNA"/>
</dbReference>
<evidence type="ECO:0000256" key="1">
    <source>
        <dbReference type="SAM" id="MobiDB-lite"/>
    </source>
</evidence>
<dbReference type="HOGENOM" id="CLU_2257679_0_0_11"/>
<organism evidence="2 3">
    <name type="scientific">Actinomyces johnsonii F0542</name>
    <dbReference type="NCBI Taxonomy" id="1321818"/>
    <lineage>
        <taxon>Bacteria</taxon>
        <taxon>Bacillati</taxon>
        <taxon>Actinomycetota</taxon>
        <taxon>Actinomycetes</taxon>
        <taxon>Actinomycetales</taxon>
        <taxon>Actinomycetaceae</taxon>
        <taxon>Actinomyces</taxon>
    </lineage>
</organism>
<evidence type="ECO:0000313" key="3">
    <source>
        <dbReference type="Proteomes" id="UP000016536"/>
    </source>
</evidence>
<dbReference type="AlphaFoldDB" id="U1S4D5"/>
<keyword evidence="3" id="KW-1185">Reference proteome</keyword>
<sequence length="103" mass="11281">MGNGSSITGRRTVIGCASCPVRNSPRLCRREASRRDRKVPPGRSARLRPRAAAKDRFAKGVHLSKTLSQFHDRAAVEVVVGTSSCRSPEHDAETRCVILTRPT</sequence>
<proteinExistence type="predicted"/>
<reference evidence="2 3" key="1">
    <citation type="submission" date="2013-08" db="EMBL/GenBank/DDBJ databases">
        <authorList>
            <person name="Weinstock G."/>
            <person name="Sodergren E."/>
            <person name="Wylie T."/>
            <person name="Fulton L."/>
            <person name="Fulton R."/>
            <person name="Fronick C."/>
            <person name="O'Laughlin M."/>
            <person name="Godfrey J."/>
            <person name="Miner T."/>
            <person name="Herter B."/>
            <person name="Appelbaum E."/>
            <person name="Cordes M."/>
            <person name="Lek S."/>
            <person name="Wollam A."/>
            <person name="Pepin K.H."/>
            <person name="Palsikar V.B."/>
            <person name="Mitreva M."/>
            <person name="Wilson R.K."/>
        </authorList>
    </citation>
    <scope>NUCLEOTIDE SEQUENCE [LARGE SCALE GENOMIC DNA]</scope>
    <source>
        <strain evidence="2 3">F0542</strain>
    </source>
</reference>
<dbReference type="Proteomes" id="UP000016536">
    <property type="component" value="Unassembled WGS sequence"/>
</dbReference>
<name>U1S4D5_9ACTO</name>
<evidence type="ECO:0000313" key="2">
    <source>
        <dbReference type="EMBL" id="ERH25517.1"/>
    </source>
</evidence>
<protein>
    <submittedName>
        <fullName evidence="2">Uncharacterized protein</fullName>
    </submittedName>
</protein>
<accession>U1S4D5</accession>
<feature type="region of interest" description="Disordered" evidence="1">
    <location>
        <begin position="29"/>
        <end position="53"/>
    </location>
</feature>
<comment type="caution">
    <text evidence="2">The sequence shown here is derived from an EMBL/GenBank/DDBJ whole genome shotgun (WGS) entry which is preliminary data.</text>
</comment>